<comment type="cofactor">
    <cofactor evidence="1 17">
        <name>FAD</name>
        <dbReference type="ChEBI" id="CHEBI:57692"/>
    </cofactor>
</comment>
<evidence type="ECO:0000256" key="2">
    <source>
        <dbReference type="ARBA" id="ARBA00003921"/>
    </source>
</evidence>
<dbReference type="InterPro" id="IPR036318">
    <property type="entry name" value="FAD-bd_PCMH-like_sf"/>
</dbReference>
<evidence type="ECO:0000256" key="4">
    <source>
        <dbReference type="ARBA" id="ARBA00004752"/>
    </source>
</evidence>
<evidence type="ECO:0000256" key="13">
    <source>
        <dbReference type="ARBA" id="ARBA00023002"/>
    </source>
</evidence>
<dbReference type="InterPro" id="IPR016169">
    <property type="entry name" value="FAD-bd_PCMH_sub2"/>
</dbReference>
<evidence type="ECO:0000313" key="20">
    <source>
        <dbReference type="Proteomes" id="UP001163203"/>
    </source>
</evidence>
<dbReference type="HAMAP" id="MF_00037">
    <property type="entry name" value="MurB"/>
    <property type="match status" value="1"/>
</dbReference>
<feature type="active site" evidence="17">
    <location>
        <position position="340"/>
    </location>
</feature>
<dbReference type="InterPro" id="IPR016167">
    <property type="entry name" value="FAD-bd_PCMH_sub1"/>
</dbReference>
<evidence type="ECO:0000313" key="19">
    <source>
        <dbReference type="EMBL" id="WAL65277.1"/>
    </source>
</evidence>
<keyword evidence="6 17" id="KW-0963">Cytoplasm</keyword>
<name>A0ABY7B022_9PSEU</name>
<protein>
    <recommendedName>
        <fullName evidence="17">UDP-N-acetylenolpyruvoylglucosamine reductase</fullName>
        <ecNumber evidence="17">1.3.1.98</ecNumber>
    </recommendedName>
    <alternativeName>
        <fullName evidence="17">UDP-N-acetylmuramate dehydrogenase</fullName>
    </alternativeName>
</protein>
<dbReference type="SUPFAM" id="SSF56176">
    <property type="entry name" value="FAD-binding/transporter-associated domain-like"/>
    <property type="match status" value="1"/>
</dbReference>
<evidence type="ECO:0000256" key="16">
    <source>
        <dbReference type="ARBA" id="ARBA00048914"/>
    </source>
</evidence>
<proteinExistence type="inferred from homology"/>
<evidence type="ECO:0000256" key="7">
    <source>
        <dbReference type="ARBA" id="ARBA00022618"/>
    </source>
</evidence>
<accession>A0ABY7B022</accession>
<dbReference type="InterPro" id="IPR036635">
    <property type="entry name" value="MurB_C_sf"/>
</dbReference>
<comment type="catalytic activity">
    <reaction evidence="16 17">
        <text>UDP-N-acetyl-alpha-D-muramate + NADP(+) = UDP-N-acetyl-3-O-(1-carboxyvinyl)-alpha-D-glucosamine + NADPH + H(+)</text>
        <dbReference type="Rhea" id="RHEA:12248"/>
        <dbReference type="ChEBI" id="CHEBI:15378"/>
        <dbReference type="ChEBI" id="CHEBI:57783"/>
        <dbReference type="ChEBI" id="CHEBI:58349"/>
        <dbReference type="ChEBI" id="CHEBI:68483"/>
        <dbReference type="ChEBI" id="CHEBI:70757"/>
        <dbReference type="EC" id="1.3.1.98"/>
    </reaction>
</comment>
<feature type="domain" description="FAD-binding PCMH-type" evidence="18">
    <location>
        <begin position="18"/>
        <end position="180"/>
    </location>
</feature>
<reference evidence="19" key="1">
    <citation type="submission" date="2022-11" db="EMBL/GenBank/DDBJ databases">
        <authorList>
            <person name="Mo P."/>
        </authorList>
    </citation>
    <scope>NUCLEOTIDE SEQUENCE</scope>
    <source>
        <strain evidence="19">HUAS 11-8</strain>
    </source>
</reference>
<dbReference type="Gene3D" id="3.30.465.10">
    <property type="match status" value="1"/>
</dbReference>
<dbReference type="InterPro" id="IPR016166">
    <property type="entry name" value="FAD-bd_PCMH"/>
</dbReference>
<evidence type="ECO:0000256" key="14">
    <source>
        <dbReference type="ARBA" id="ARBA00023306"/>
    </source>
</evidence>
<keyword evidence="20" id="KW-1185">Reference proteome</keyword>
<keyword evidence="14 17" id="KW-0131">Cell cycle</keyword>
<keyword evidence="9 17" id="KW-0274">FAD</keyword>
<evidence type="ECO:0000256" key="8">
    <source>
        <dbReference type="ARBA" id="ARBA00022630"/>
    </source>
</evidence>
<evidence type="ECO:0000256" key="17">
    <source>
        <dbReference type="HAMAP-Rule" id="MF_00037"/>
    </source>
</evidence>
<evidence type="ECO:0000256" key="3">
    <source>
        <dbReference type="ARBA" id="ARBA00004496"/>
    </source>
</evidence>
<evidence type="ECO:0000256" key="10">
    <source>
        <dbReference type="ARBA" id="ARBA00022857"/>
    </source>
</evidence>
<evidence type="ECO:0000256" key="11">
    <source>
        <dbReference type="ARBA" id="ARBA00022960"/>
    </source>
</evidence>
<keyword evidence="8 17" id="KW-0285">Flavoprotein</keyword>
<comment type="function">
    <text evidence="2 17">Cell wall formation.</text>
</comment>
<dbReference type="NCBIfam" id="NF010478">
    <property type="entry name" value="PRK13903.1"/>
    <property type="match status" value="1"/>
</dbReference>
<dbReference type="EMBL" id="CP113836">
    <property type="protein sequence ID" value="WAL65277.1"/>
    <property type="molecule type" value="Genomic_DNA"/>
</dbReference>
<dbReference type="InterPro" id="IPR003170">
    <property type="entry name" value="MurB"/>
</dbReference>
<dbReference type="EC" id="1.3.1.98" evidence="17"/>
<feature type="active site" description="Proton donor" evidence="17">
    <location>
        <position position="235"/>
    </location>
</feature>
<dbReference type="InterPro" id="IPR006094">
    <property type="entry name" value="Oxid_FAD_bind_N"/>
</dbReference>
<keyword evidence="7 17" id="KW-0132">Cell division</keyword>
<evidence type="ECO:0000256" key="12">
    <source>
        <dbReference type="ARBA" id="ARBA00022984"/>
    </source>
</evidence>
<gene>
    <name evidence="17" type="primary">murB</name>
    <name evidence="19" type="ORF">ORV05_30960</name>
</gene>
<dbReference type="PANTHER" id="PTHR21071">
    <property type="entry name" value="UDP-N-ACETYLENOLPYRUVOYLGLUCOSAMINE REDUCTASE"/>
    <property type="match status" value="1"/>
</dbReference>
<organism evidence="19 20">
    <name type="scientific">Amycolatopsis cynarae</name>
    <dbReference type="NCBI Taxonomy" id="2995223"/>
    <lineage>
        <taxon>Bacteria</taxon>
        <taxon>Bacillati</taxon>
        <taxon>Actinomycetota</taxon>
        <taxon>Actinomycetes</taxon>
        <taxon>Pseudonocardiales</taxon>
        <taxon>Pseudonocardiaceae</taxon>
        <taxon>Amycolatopsis</taxon>
    </lineage>
</organism>
<feature type="active site" evidence="17">
    <location>
        <position position="158"/>
    </location>
</feature>
<keyword evidence="10 17" id="KW-0521">NADP</keyword>
<dbReference type="PROSITE" id="PS51387">
    <property type="entry name" value="FAD_PCMH"/>
    <property type="match status" value="1"/>
</dbReference>
<comment type="subcellular location">
    <subcellularLocation>
        <location evidence="3 17">Cytoplasm</location>
    </subcellularLocation>
</comment>
<dbReference type="GO" id="GO:0008762">
    <property type="term" value="F:UDP-N-acetylmuramate dehydrogenase activity"/>
    <property type="evidence" value="ECO:0007669"/>
    <property type="project" value="UniProtKB-EC"/>
</dbReference>
<dbReference type="SUPFAM" id="SSF56194">
    <property type="entry name" value="Uridine diphospho-N-Acetylenolpyruvylglucosamine reductase, MurB, C-terminal domain"/>
    <property type="match status" value="1"/>
</dbReference>
<sequence>MTPVETRTVLAEHTTLRLGGPARAFVVAESTEDLLSAVRAAGDRLLLLGGGSNLVIGDAGFDGTVVKVATRGWRIDGGSVVVAAGQNWDEFVAAMVEAGLGGVECLSGIPGSVGATPIQNVGAYGCEIADVLTSVECYDRRTGEVRTMGADELGFAYRTSVLKGTDAGIVLNVRFALSTDGLSVPVRYAELARALGVEQGERVPVAKAREAVLALRRGKGMVLDPADHDTWSAGSFFTNPIVPEAELPEVLARIADVVGEDVAVPRYPADGGVKLSAAWLIERAGFAKGHPGPGGRVALSGKHTLALTNRGSASTADLLVLAREVRDGVHARFGVRLRPEPLLINCSL</sequence>
<comment type="similarity">
    <text evidence="5 17">Belongs to the MurB family.</text>
</comment>
<dbReference type="Gene3D" id="3.30.43.10">
    <property type="entry name" value="Uridine Diphospho-n-acetylenolpyruvylglucosamine Reductase, domain 2"/>
    <property type="match status" value="1"/>
</dbReference>
<dbReference type="Proteomes" id="UP001163203">
    <property type="component" value="Chromosome"/>
</dbReference>
<evidence type="ECO:0000259" key="18">
    <source>
        <dbReference type="PROSITE" id="PS51387"/>
    </source>
</evidence>
<dbReference type="Pfam" id="PF02873">
    <property type="entry name" value="MurB_C"/>
    <property type="match status" value="1"/>
</dbReference>
<keyword evidence="12 17" id="KW-0573">Peptidoglycan synthesis</keyword>
<dbReference type="NCBIfam" id="TIGR00179">
    <property type="entry name" value="murB"/>
    <property type="match status" value="1"/>
</dbReference>
<evidence type="ECO:0000256" key="15">
    <source>
        <dbReference type="ARBA" id="ARBA00023316"/>
    </source>
</evidence>
<dbReference type="Gene3D" id="3.90.78.10">
    <property type="entry name" value="UDP-N-acetylenolpyruvoylglucosamine reductase, C-terminal domain"/>
    <property type="match status" value="1"/>
</dbReference>
<evidence type="ECO:0000256" key="9">
    <source>
        <dbReference type="ARBA" id="ARBA00022827"/>
    </source>
</evidence>
<dbReference type="PANTHER" id="PTHR21071:SF4">
    <property type="entry name" value="UDP-N-ACETYLENOLPYRUVOYLGLUCOSAMINE REDUCTASE"/>
    <property type="match status" value="1"/>
</dbReference>
<evidence type="ECO:0000256" key="1">
    <source>
        <dbReference type="ARBA" id="ARBA00001974"/>
    </source>
</evidence>
<evidence type="ECO:0000256" key="6">
    <source>
        <dbReference type="ARBA" id="ARBA00022490"/>
    </source>
</evidence>
<dbReference type="Pfam" id="PF01565">
    <property type="entry name" value="FAD_binding_4"/>
    <property type="match status" value="1"/>
</dbReference>
<keyword evidence="13 17" id="KW-0560">Oxidoreductase</keyword>
<dbReference type="RefSeq" id="WP_268755441.1">
    <property type="nucleotide sequence ID" value="NZ_CP113836.1"/>
</dbReference>
<keyword evidence="11 17" id="KW-0133">Cell shape</keyword>
<comment type="pathway">
    <text evidence="4 17">Cell wall biogenesis; peptidoglycan biosynthesis.</text>
</comment>
<dbReference type="InterPro" id="IPR011601">
    <property type="entry name" value="MurB_C"/>
</dbReference>
<evidence type="ECO:0000256" key="5">
    <source>
        <dbReference type="ARBA" id="ARBA00010485"/>
    </source>
</evidence>
<keyword evidence="15 17" id="KW-0961">Cell wall biogenesis/degradation</keyword>